<proteinExistence type="predicted"/>
<evidence type="ECO:0000313" key="1">
    <source>
        <dbReference type="EMBL" id="CAE7800853.1"/>
    </source>
</evidence>
<dbReference type="AlphaFoldDB" id="A0A812YXB4"/>
<keyword evidence="2" id="KW-1185">Reference proteome</keyword>
<sequence length="199" mass="22367">MADTEAELVQICLGTTVLKHCAMLGDFLVPDRDKSMLELTFLKLLGPAVTVEALTGREIKLLDSVPSRGDRCHFDRSYRFISLGSFADKPSMRYVMTSNDDKGTPSDEAMWRLNVRMPVIVYLNFRSEMHVRYVRKWLQTGDWTRSTQMESTVTSGIPNGPYSGPVFFKAVSDGLLDLRGSDCGEGTYFVFIDTEPDLS</sequence>
<name>A0A812YXB4_9DINO</name>
<protein>
    <submittedName>
        <fullName evidence="1">Uncharacterized protein</fullName>
    </submittedName>
</protein>
<organism evidence="1 2">
    <name type="scientific">Symbiodinium necroappetens</name>
    <dbReference type="NCBI Taxonomy" id="1628268"/>
    <lineage>
        <taxon>Eukaryota</taxon>
        <taxon>Sar</taxon>
        <taxon>Alveolata</taxon>
        <taxon>Dinophyceae</taxon>
        <taxon>Suessiales</taxon>
        <taxon>Symbiodiniaceae</taxon>
        <taxon>Symbiodinium</taxon>
    </lineage>
</organism>
<reference evidence="1" key="1">
    <citation type="submission" date="2021-02" db="EMBL/GenBank/DDBJ databases">
        <authorList>
            <person name="Dougan E. K."/>
            <person name="Rhodes N."/>
            <person name="Thang M."/>
            <person name="Chan C."/>
        </authorList>
    </citation>
    <scope>NUCLEOTIDE SEQUENCE</scope>
</reference>
<dbReference type="OrthoDB" id="406575at2759"/>
<comment type="caution">
    <text evidence="1">The sequence shown here is derived from an EMBL/GenBank/DDBJ whole genome shotgun (WGS) entry which is preliminary data.</text>
</comment>
<accession>A0A812YXB4</accession>
<gene>
    <name evidence="1" type="ORF">SNEC2469_LOCUS23621</name>
</gene>
<dbReference type="EMBL" id="CAJNJA010044297">
    <property type="protein sequence ID" value="CAE7800853.1"/>
    <property type="molecule type" value="Genomic_DNA"/>
</dbReference>
<dbReference type="Proteomes" id="UP000601435">
    <property type="component" value="Unassembled WGS sequence"/>
</dbReference>
<evidence type="ECO:0000313" key="2">
    <source>
        <dbReference type="Proteomes" id="UP000601435"/>
    </source>
</evidence>